<dbReference type="Proteomes" id="UP000076874">
    <property type="component" value="Unassembled WGS sequence"/>
</dbReference>
<evidence type="ECO:0000256" key="1">
    <source>
        <dbReference type="PROSITE-ProRule" id="PRU00176"/>
    </source>
</evidence>
<name>A0A167S2C4_9HYPO</name>
<feature type="compositionally biased region" description="Acidic residues" evidence="2">
    <location>
        <begin position="26"/>
        <end position="37"/>
    </location>
</feature>
<feature type="compositionally biased region" description="Low complexity" evidence="2">
    <location>
        <begin position="283"/>
        <end position="303"/>
    </location>
</feature>
<feature type="compositionally biased region" description="Low complexity" evidence="2">
    <location>
        <begin position="381"/>
        <end position="390"/>
    </location>
</feature>
<dbReference type="Gene3D" id="3.30.70.330">
    <property type="match status" value="1"/>
</dbReference>
<dbReference type="SUPFAM" id="SSF54928">
    <property type="entry name" value="RNA-binding domain, RBD"/>
    <property type="match status" value="1"/>
</dbReference>
<organism evidence="4 5">
    <name type="scientific">Niveomyces insectorum RCEF 264</name>
    <dbReference type="NCBI Taxonomy" id="1081102"/>
    <lineage>
        <taxon>Eukaryota</taxon>
        <taxon>Fungi</taxon>
        <taxon>Dikarya</taxon>
        <taxon>Ascomycota</taxon>
        <taxon>Pezizomycotina</taxon>
        <taxon>Sordariomycetes</taxon>
        <taxon>Hypocreomycetidae</taxon>
        <taxon>Hypocreales</taxon>
        <taxon>Cordycipitaceae</taxon>
        <taxon>Niveomyces</taxon>
    </lineage>
</organism>
<dbReference type="InterPro" id="IPR012677">
    <property type="entry name" value="Nucleotide-bd_a/b_plait_sf"/>
</dbReference>
<feature type="compositionally biased region" description="Pro residues" evidence="2">
    <location>
        <begin position="317"/>
        <end position="327"/>
    </location>
</feature>
<evidence type="ECO:0000313" key="4">
    <source>
        <dbReference type="EMBL" id="OAA59164.1"/>
    </source>
</evidence>
<feature type="compositionally biased region" description="Acidic residues" evidence="2">
    <location>
        <begin position="45"/>
        <end position="57"/>
    </location>
</feature>
<feature type="region of interest" description="Disordered" evidence="2">
    <location>
        <begin position="511"/>
        <end position="669"/>
    </location>
</feature>
<evidence type="ECO:0000313" key="5">
    <source>
        <dbReference type="Proteomes" id="UP000076874"/>
    </source>
</evidence>
<dbReference type="GO" id="GO:0003723">
    <property type="term" value="F:RNA binding"/>
    <property type="evidence" value="ECO:0007669"/>
    <property type="project" value="UniProtKB-UniRule"/>
</dbReference>
<dbReference type="PANTHER" id="PTHR23295:SF6">
    <property type="entry name" value="NEOSIN, ISOFORM A"/>
    <property type="match status" value="1"/>
</dbReference>
<feature type="region of interest" description="Disordered" evidence="2">
    <location>
        <begin position="793"/>
        <end position="818"/>
    </location>
</feature>
<evidence type="ECO:0000256" key="2">
    <source>
        <dbReference type="SAM" id="MobiDB-lite"/>
    </source>
</evidence>
<keyword evidence="1" id="KW-0694">RNA-binding</keyword>
<feature type="compositionally biased region" description="Low complexity" evidence="2">
    <location>
        <begin position="146"/>
        <end position="191"/>
    </location>
</feature>
<evidence type="ECO:0000259" key="3">
    <source>
        <dbReference type="PROSITE" id="PS50102"/>
    </source>
</evidence>
<proteinExistence type="predicted"/>
<dbReference type="PANTHER" id="PTHR23295">
    <property type="entry name" value="NUCLEAR RECEPTOR COACTIVATOR 5-RELATED"/>
    <property type="match status" value="1"/>
</dbReference>
<dbReference type="EMBL" id="AZHD01000011">
    <property type="protein sequence ID" value="OAA59164.1"/>
    <property type="molecule type" value="Genomic_DNA"/>
</dbReference>
<dbReference type="OrthoDB" id="10044938at2759"/>
<dbReference type="Pfam" id="PF00076">
    <property type="entry name" value="RRM_1"/>
    <property type="match status" value="1"/>
</dbReference>
<keyword evidence="5" id="KW-1185">Reference proteome</keyword>
<feature type="compositionally biased region" description="Basic and acidic residues" evidence="2">
    <location>
        <begin position="511"/>
        <end position="609"/>
    </location>
</feature>
<protein>
    <submittedName>
        <fullName evidence="4">RNA-binding protein</fullName>
    </submittedName>
</protein>
<gene>
    <name evidence="4" type="ORF">SPI_06366</name>
</gene>
<dbReference type="AlphaFoldDB" id="A0A167S2C4"/>
<dbReference type="SMART" id="SM00360">
    <property type="entry name" value="RRM"/>
    <property type="match status" value="1"/>
</dbReference>
<feature type="compositionally biased region" description="Basic and acidic residues" evidence="2">
    <location>
        <begin position="68"/>
        <end position="77"/>
    </location>
</feature>
<feature type="compositionally biased region" description="Low complexity" evidence="2">
    <location>
        <begin position="249"/>
        <end position="264"/>
    </location>
</feature>
<feature type="compositionally biased region" description="Low complexity" evidence="2">
    <location>
        <begin position="87"/>
        <end position="128"/>
    </location>
</feature>
<feature type="compositionally biased region" description="Basic and acidic residues" evidence="2">
    <location>
        <begin position="653"/>
        <end position="663"/>
    </location>
</feature>
<dbReference type="STRING" id="1081102.A0A167S2C4"/>
<dbReference type="InterPro" id="IPR000504">
    <property type="entry name" value="RRM_dom"/>
</dbReference>
<comment type="caution">
    <text evidence="4">The sequence shown here is derived from an EMBL/GenBank/DDBJ whole genome shotgun (WGS) entry which is preliminary data.</text>
</comment>
<dbReference type="InterPro" id="IPR052600">
    <property type="entry name" value="Nuc_rcpt_coact/corep"/>
</dbReference>
<dbReference type="InterPro" id="IPR035979">
    <property type="entry name" value="RBD_domain_sf"/>
</dbReference>
<feature type="region of interest" description="Disordered" evidence="2">
    <location>
        <begin position="366"/>
        <end position="416"/>
    </location>
</feature>
<feature type="region of interest" description="Disordered" evidence="2">
    <location>
        <begin position="1"/>
        <end position="345"/>
    </location>
</feature>
<dbReference type="PROSITE" id="PS50102">
    <property type="entry name" value="RRM"/>
    <property type="match status" value="1"/>
</dbReference>
<accession>A0A167S2C4</accession>
<reference evidence="4 5" key="1">
    <citation type="journal article" date="2016" name="Genome Biol. Evol.">
        <title>Divergent and convergent evolution of fungal pathogenicity.</title>
        <authorList>
            <person name="Shang Y."/>
            <person name="Xiao G."/>
            <person name="Zheng P."/>
            <person name="Cen K."/>
            <person name="Zhan S."/>
            <person name="Wang C."/>
        </authorList>
    </citation>
    <scope>NUCLEOTIDE SEQUENCE [LARGE SCALE GENOMIC DNA]</scope>
    <source>
        <strain evidence="4 5">RCEF 264</strain>
    </source>
</reference>
<feature type="domain" description="RRM" evidence="3">
    <location>
        <begin position="446"/>
        <end position="517"/>
    </location>
</feature>
<sequence length="961" mass="99155">MASEPDAPPNEAIPAGNDASAVDPISSDDGELSDIDSSDVYSNDGGDEEKPETDFEGTAEPGPSIGDGKAHDTRNNDIDDADDDDYGSSLSSPPSSVDEVMSDAPDAVASDAQPPPAADTDTSAAMPAVEGSFPPAGPDAPLSNHAPSNSPTSQPQASPPSTSTAGATAAAAAAAAAPLSPSHVSPPDVSSTTGTVSAEADKPASTAGDASFASMFPSGPAQSQSQSDAPEDVNAPPAQEDIANVLPGVTAAAQEQVPVQAEVETTTEAENSEPGIDIDKMLSAISAEAAEPSSAPSRPSIAATPGVPGAPLGPSAPVHPLPKPPTGPARMTGRHAGKPAGVPLPAEQSLNAPYVAAGAPGTVGGMTVLGSPPSSANSFTSASQPPAQAQVQTHILPQGPRGGQPAGGPRQKAREKAAVDRAYQGFLAEEKVHTAEGNWERFPEGSRMFIGNLSQEKVSKRDVFEEFHRFGRLAQIAIKSAYGFVQYHTAAEAQEAMKHLQGIEIRGRKIHLEISRTQKKGDRDQDRDHGRKRDRDRERERERERERDRSSDRGKSDSGRGGDRYDGREHSNRRGRDGYRPAIRDGRETSPRRGRGRNNDRYVGDRGGRDASSGPSRDRSRSPGRHGNGGAAAGVSKSYRSRRSPSPYGGRGQSDRGSSDLHGLHSRQGSDVPDVQFLVTQGLERDFVKWVQSAFTERGLKTDIMLLTPHGPSRNTVIQVHVLEGVIAVVDLDMKAQSTGKIPLQVFDRSGGATSVRFDGYQDLAPPVAADVVVRAKSAAALLQQQQQQHYGYQPPATGYGQPYAPAAPQAYPSAAPQSAPAAAPAANAAYDLASLVGQLDGAALAQLVGALQGAPAAAATAAAGPPSTASTAHAGYPQAAQQYGAPTQQQLNLAALLGNYGGAAAVPNVQGAPGSYGNAAAYGVPSSAPATSAAPYGSVPQGANDQTLQAIMAQLAKSRQ</sequence>